<protein>
    <submittedName>
        <fullName evidence="2">DUF4397 domain-containing protein</fullName>
    </submittedName>
</protein>
<evidence type="ECO:0000259" key="1">
    <source>
        <dbReference type="Pfam" id="PF14344"/>
    </source>
</evidence>
<dbReference type="InterPro" id="IPR025510">
    <property type="entry name" value="DUF4397"/>
</dbReference>
<evidence type="ECO:0000313" key="2">
    <source>
        <dbReference type="EMBL" id="MFD2066219.1"/>
    </source>
</evidence>
<accession>A0ABW4WTY0</accession>
<name>A0ABW4WTY0_9BACT</name>
<organism evidence="2 3">
    <name type="scientific">Pontibacter silvestris</name>
    <dbReference type="NCBI Taxonomy" id="2305183"/>
    <lineage>
        <taxon>Bacteria</taxon>
        <taxon>Pseudomonadati</taxon>
        <taxon>Bacteroidota</taxon>
        <taxon>Cytophagia</taxon>
        <taxon>Cytophagales</taxon>
        <taxon>Hymenobacteraceae</taxon>
        <taxon>Pontibacter</taxon>
    </lineage>
</organism>
<dbReference type="EMBL" id="JBHUHV010000018">
    <property type="protein sequence ID" value="MFD2066219.1"/>
    <property type="molecule type" value="Genomic_DNA"/>
</dbReference>
<evidence type="ECO:0000313" key="3">
    <source>
        <dbReference type="Proteomes" id="UP001597369"/>
    </source>
</evidence>
<gene>
    <name evidence="2" type="ORF">ACFSKU_04940</name>
</gene>
<dbReference type="Proteomes" id="UP001597369">
    <property type="component" value="Unassembled WGS sequence"/>
</dbReference>
<dbReference type="Pfam" id="PF14344">
    <property type="entry name" value="DUF4397"/>
    <property type="match status" value="1"/>
</dbReference>
<proteinExistence type="predicted"/>
<keyword evidence="3" id="KW-1185">Reference proteome</keyword>
<sequence>MDNDNDVDNEVTPSSIAFFYHGSPDAPDLDVLLDSKQLFSQSFKYTYHSNYVSITPGSHRIKFTPVNASNAYIDTAITFKENVAYSFFAVDSLESISFMAVEDSLALPSSGKANVRLINISPDAPAVDIVTTETNSSPLFTDLDFKNSTPFKEITSGKYTFKVKDTESGSELLSVSDITLQSGRIYTLILRGFSSPPSGNTNKLSLQIITNY</sequence>
<reference evidence="3" key="1">
    <citation type="journal article" date="2019" name="Int. J. Syst. Evol. Microbiol.">
        <title>The Global Catalogue of Microorganisms (GCM) 10K type strain sequencing project: providing services to taxonomists for standard genome sequencing and annotation.</title>
        <authorList>
            <consortium name="The Broad Institute Genomics Platform"/>
            <consortium name="The Broad Institute Genome Sequencing Center for Infectious Disease"/>
            <person name="Wu L."/>
            <person name="Ma J."/>
        </authorList>
    </citation>
    <scope>NUCLEOTIDE SEQUENCE [LARGE SCALE GENOMIC DNA]</scope>
    <source>
        <strain evidence="3">JCM 16545</strain>
    </source>
</reference>
<feature type="domain" description="DUF4397" evidence="1">
    <location>
        <begin position="19"/>
        <end position="129"/>
    </location>
</feature>
<comment type="caution">
    <text evidence="2">The sequence shown here is derived from an EMBL/GenBank/DDBJ whole genome shotgun (WGS) entry which is preliminary data.</text>
</comment>